<gene>
    <name evidence="1" type="ORF">SAMN04488505_11710</name>
</gene>
<evidence type="ECO:0000313" key="1">
    <source>
        <dbReference type="EMBL" id="SEN93239.1"/>
    </source>
</evidence>
<name>A0A1H8KJV4_9BACT</name>
<accession>A0A1H8KJV4</accession>
<reference evidence="1 2" key="1">
    <citation type="submission" date="2016-10" db="EMBL/GenBank/DDBJ databases">
        <authorList>
            <person name="de Groot N.N."/>
        </authorList>
    </citation>
    <scope>NUCLEOTIDE SEQUENCE [LARGE SCALE GENOMIC DNA]</scope>
    <source>
        <strain evidence="1 2">DSM 21039</strain>
    </source>
</reference>
<dbReference type="STRING" id="573321.SAMN04488505_11710"/>
<dbReference type="AlphaFoldDB" id="A0A1H8KJV4"/>
<evidence type="ECO:0000313" key="2">
    <source>
        <dbReference type="Proteomes" id="UP000198984"/>
    </source>
</evidence>
<dbReference type="EMBL" id="FOBB01000017">
    <property type="protein sequence ID" value="SEN93239.1"/>
    <property type="molecule type" value="Genomic_DNA"/>
</dbReference>
<sequence>MQSNSTSSHSLQTLHEILSLLGDVFCAEVCEKCRWSTSTFYFHLHNPGHLKKEEQQKINRIMRSVLTKALAEAPQIKRACTGISGLASINVSQNIYKSQSCKAIAGPKGLTKKHSLLQNHLQKTVTQL</sequence>
<proteinExistence type="predicted"/>
<keyword evidence="2" id="KW-1185">Reference proteome</keyword>
<dbReference type="Proteomes" id="UP000198984">
    <property type="component" value="Unassembled WGS sequence"/>
</dbReference>
<organism evidence="1 2">
    <name type="scientific">Chitinophaga rupis</name>
    <dbReference type="NCBI Taxonomy" id="573321"/>
    <lineage>
        <taxon>Bacteria</taxon>
        <taxon>Pseudomonadati</taxon>
        <taxon>Bacteroidota</taxon>
        <taxon>Chitinophagia</taxon>
        <taxon>Chitinophagales</taxon>
        <taxon>Chitinophagaceae</taxon>
        <taxon>Chitinophaga</taxon>
    </lineage>
</organism>
<protein>
    <submittedName>
        <fullName evidence="1">Uncharacterized protein</fullName>
    </submittedName>
</protein>